<gene>
    <name evidence="1" type="ORF">ROJ8625_01546</name>
</gene>
<accession>A0A1X6YWV3</accession>
<dbReference type="RefSeq" id="WP_085791260.1">
    <property type="nucleotide sequence ID" value="NZ_FWFK01000002.1"/>
</dbReference>
<evidence type="ECO:0000313" key="2">
    <source>
        <dbReference type="Proteomes" id="UP000193570"/>
    </source>
</evidence>
<dbReference type="OrthoDB" id="9868615at2"/>
<organism evidence="1 2">
    <name type="scientific">Roseivivax jejudonensis</name>
    <dbReference type="NCBI Taxonomy" id="1529041"/>
    <lineage>
        <taxon>Bacteria</taxon>
        <taxon>Pseudomonadati</taxon>
        <taxon>Pseudomonadota</taxon>
        <taxon>Alphaproteobacteria</taxon>
        <taxon>Rhodobacterales</taxon>
        <taxon>Roseobacteraceae</taxon>
        <taxon>Roseivivax</taxon>
    </lineage>
</organism>
<evidence type="ECO:0000313" key="1">
    <source>
        <dbReference type="EMBL" id="SLN33128.1"/>
    </source>
</evidence>
<dbReference type="AlphaFoldDB" id="A0A1X6YWV3"/>
<proteinExistence type="predicted"/>
<protein>
    <submittedName>
        <fullName evidence="1">Uncharacterized protein</fullName>
    </submittedName>
</protein>
<sequence length="358" mass="37656">MSAARAPAGLYLHHAPAPAALDRRPPAWMRRLVRTGRARWLPPGAAEDAPPTEAPGDARAVILSNPAYTPDLAALVETARARGTRIVGAYESADFDLGLWADGRLRGHPDATQGALLRHVRDLARAVALCDAFLVTGPAMAARLAARAPGTTCLALPLVPEAAGRPPLPGLRPGWAPPPGARRIVVEATDATDRTALLPQAARLALAAERTGARLVIGADVILPDALRDHPALDIVPAGRPLPMAPGTVAVWPSDGAADWTAARSGAAMARALVAGATGWGAVPEQIAASAAPAHRCVPLRDDWGEDLHEIFTAPLRQDWPRRIRDEYRWRQSLSPARQDAALAGMLAQILPADGAPR</sequence>
<reference evidence="1 2" key="1">
    <citation type="submission" date="2017-03" db="EMBL/GenBank/DDBJ databases">
        <authorList>
            <person name="Afonso C.L."/>
            <person name="Miller P.J."/>
            <person name="Scott M.A."/>
            <person name="Spackman E."/>
            <person name="Goraichik I."/>
            <person name="Dimitrov K.M."/>
            <person name="Suarez D.L."/>
            <person name="Swayne D.E."/>
        </authorList>
    </citation>
    <scope>NUCLEOTIDE SEQUENCE [LARGE SCALE GENOMIC DNA]</scope>
    <source>
        <strain evidence="1 2">CECT 8625</strain>
    </source>
</reference>
<keyword evidence="2" id="KW-1185">Reference proteome</keyword>
<dbReference type="Proteomes" id="UP000193570">
    <property type="component" value="Unassembled WGS sequence"/>
</dbReference>
<name>A0A1X6YWV3_9RHOB</name>
<dbReference type="EMBL" id="FWFK01000002">
    <property type="protein sequence ID" value="SLN33128.1"/>
    <property type="molecule type" value="Genomic_DNA"/>
</dbReference>